<accession>A0AAF0CUT3</accession>
<proteinExistence type="predicted"/>
<keyword evidence="2" id="KW-1185">Reference proteome</keyword>
<dbReference type="EMBL" id="CP110232">
    <property type="protein sequence ID" value="WEG73117.1"/>
    <property type="molecule type" value="Genomic_DNA"/>
</dbReference>
<dbReference type="KEGG" id="vie:OL234_09145"/>
<reference evidence="1" key="1">
    <citation type="submission" date="2022-10" db="EMBL/GenBank/DDBJ databases">
        <title>Vagococcus sp. isolated from poultry meat.</title>
        <authorList>
            <person name="Johansson P."/>
            <person name="Bjorkroth J."/>
        </authorList>
    </citation>
    <scope>NUCLEOTIDE SEQUENCE</scope>
    <source>
        <strain evidence="1">STAA11</strain>
    </source>
</reference>
<dbReference type="InterPro" id="IPR021845">
    <property type="entry name" value="DUF3440"/>
</dbReference>
<evidence type="ECO:0000313" key="1">
    <source>
        <dbReference type="EMBL" id="WEG73117.1"/>
    </source>
</evidence>
<gene>
    <name evidence="1" type="ORF">OL234_09145</name>
</gene>
<dbReference type="Proteomes" id="UP001179647">
    <property type="component" value="Chromosome"/>
</dbReference>
<protein>
    <submittedName>
        <fullName evidence="1">DUF3440 domain-containing protein</fullName>
    </submittedName>
</protein>
<dbReference type="AlphaFoldDB" id="A0AAF0CUT3"/>
<dbReference type="Pfam" id="PF11922">
    <property type="entry name" value="DUF3440"/>
    <property type="match status" value="1"/>
</dbReference>
<evidence type="ECO:0000313" key="2">
    <source>
        <dbReference type="Proteomes" id="UP001179647"/>
    </source>
</evidence>
<dbReference type="GO" id="GO:0071453">
    <property type="term" value="P:cellular response to oxygen levels"/>
    <property type="evidence" value="ECO:0007669"/>
    <property type="project" value="TreeGrafter"/>
</dbReference>
<dbReference type="PANTHER" id="PTHR30083">
    <property type="entry name" value="TRANSCRIPTIONAL REGULATOR-RELATED"/>
    <property type="match status" value="1"/>
</dbReference>
<name>A0AAF0CUT3_9ENTE</name>
<dbReference type="RefSeq" id="WP_275468921.1">
    <property type="nucleotide sequence ID" value="NZ_CP110232.1"/>
</dbReference>
<organism evidence="1 2">
    <name type="scientific">Vagococcus intermedius</name>
    <dbReference type="NCBI Taxonomy" id="2991418"/>
    <lineage>
        <taxon>Bacteria</taxon>
        <taxon>Bacillati</taxon>
        <taxon>Bacillota</taxon>
        <taxon>Bacilli</taxon>
        <taxon>Lactobacillales</taxon>
        <taxon>Enterococcaceae</taxon>
        <taxon>Vagococcus</taxon>
    </lineage>
</organism>
<dbReference type="PANTHER" id="PTHR30083:SF0">
    <property type="entry name" value="3'-PHOSPHOADENOSINE 5'-PHOSPHOSULFATE SULFOTRANSFERASE (PAPS REDUCTASE)_FAD SYNTHETASE"/>
    <property type="match status" value="1"/>
</dbReference>
<sequence length="204" mass="24198">MNQFYEKCCKLGIPLSLMRICQPFGLHQRRSLTMYAAIEPATWEKIVKRVSGVNFGMLYAQTSVLRHFKTSKPAHMTWKEYVVFLLESIGLVSPTLRDHYYRKIKILMDYYETNFGMSIADIVDEAKAADRKYDEKFWHNWKGIARAIEKNDFSLSTRQYSFTQADAKDLYAIYDDYKGSLNFYDSPNRAVREFKKKFRRKIWS</sequence>